<dbReference type="AlphaFoldDB" id="A0A0H3LKE2"/>
<dbReference type="HOGENOM" id="CLU_1944565_0_0_4"/>
<proteinExistence type="predicted"/>
<sequence>MKEITEFLLSVYPGREWQLPQDGGLADLEWLDGPAPNDLEQQYADYVPSVAPVSVSRFQALAALLQAGLLDAVTAWANDPGTDPLHKLAFETATEFSRTSPTLAAGAAALGWSEQQLDALFDAAMQIQA</sequence>
<dbReference type="KEGG" id="bbr:BB1712"/>
<evidence type="ECO:0000313" key="2">
    <source>
        <dbReference type="Proteomes" id="UP000001027"/>
    </source>
</evidence>
<organism evidence="1 2">
    <name type="scientific">Bordetella bronchiseptica (strain ATCC BAA-588 / NCTC 13252 / RB50)</name>
    <name type="common">Alcaligenes bronchisepticus</name>
    <dbReference type="NCBI Taxonomy" id="257310"/>
    <lineage>
        <taxon>Bacteria</taxon>
        <taxon>Pseudomonadati</taxon>
        <taxon>Pseudomonadota</taxon>
        <taxon>Betaproteobacteria</taxon>
        <taxon>Burkholderiales</taxon>
        <taxon>Alcaligenaceae</taxon>
        <taxon>Bordetella</taxon>
    </lineage>
</organism>
<gene>
    <name evidence="1" type="ordered locus">BB1712</name>
</gene>
<dbReference type="Proteomes" id="UP000001027">
    <property type="component" value="Chromosome"/>
</dbReference>
<reference evidence="1 2" key="1">
    <citation type="journal article" date="2003" name="Nat. Genet.">
        <title>Comparative analysis of the genome sequences of Bordetella pertussis, Bordetella parapertussis and Bordetella bronchiseptica.</title>
        <authorList>
            <person name="Parkhill J."/>
            <person name="Sebaihia M."/>
            <person name="Preston A."/>
            <person name="Murphy L.D."/>
            <person name="Thomson N.R."/>
            <person name="Harris D.E."/>
            <person name="Holden M.T.G."/>
            <person name="Churcher C.M."/>
            <person name="Bentley S.D."/>
            <person name="Mungall K.L."/>
            <person name="Cerdeno-Tarraga A.-M."/>
            <person name="Temple L."/>
            <person name="James K.D."/>
            <person name="Harris B."/>
            <person name="Quail M.A."/>
            <person name="Achtman M."/>
            <person name="Atkin R."/>
            <person name="Baker S."/>
            <person name="Basham D."/>
            <person name="Bason N."/>
            <person name="Cherevach I."/>
            <person name="Chillingworth T."/>
            <person name="Collins M."/>
            <person name="Cronin A."/>
            <person name="Davis P."/>
            <person name="Doggett J."/>
            <person name="Feltwell T."/>
            <person name="Goble A."/>
            <person name="Hamlin N."/>
            <person name="Hauser H."/>
            <person name="Holroyd S."/>
            <person name="Jagels K."/>
            <person name="Leather S."/>
            <person name="Moule S."/>
            <person name="Norberczak H."/>
            <person name="O'Neil S."/>
            <person name="Ormond D."/>
            <person name="Price C."/>
            <person name="Rabbinowitsch E."/>
            <person name="Rutter S."/>
            <person name="Sanders M."/>
            <person name="Saunders D."/>
            <person name="Seeger K."/>
            <person name="Sharp S."/>
            <person name="Simmonds M."/>
            <person name="Skelton J."/>
            <person name="Squares R."/>
            <person name="Squares S."/>
            <person name="Stevens K."/>
            <person name="Unwin L."/>
            <person name="Whitehead S."/>
            <person name="Barrell B.G."/>
            <person name="Maskell D.J."/>
        </authorList>
    </citation>
    <scope>NUCLEOTIDE SEQUENCE [LARGE SCALE GENOMIC DNA]</scope>
    <source>
        <strain evidence="1 2">ATCC BAA-588 / NCTC 13252 / RB50</strain>
    </source>
</reference>
<dbReference type="RefSeq" id="WP_010926272.1">
    <property type="nucleotide sequence ID" value="NC_002927.3"/>
</dbReference>
<name>A0A0H3LKE2_BORBR</name>
<protein>
    <submittedName>
        <fullName evidence="1">Uncharacterized protein</fullName>
    </submittedName>
</protein>
<accession>A0A0H3LKE2</accession>
<evidence type="ECO:0000313" key="1">
    <source>
        <dbReference type="EMBL" id="CAE32209.1"/>
    </source>
</evidence>
<dbReference type="EMBL" id="BX640442">
    <property type="protein sequence ID" value="CAE32209.1"/>
    <property type="molecule type" value="Genomic_DNA"/>
</dbReference>